<dbReference type="AlphaFoldDB" id="A0A8J9VE88"/>
<dbReference type="GO" id="GO:0005615">
    <property type="term" value="C:extracellular space"/>
    <property type="evidence" value="ECO:0007669"/>
    <property type="project" value="TreeGrafter"/>
</dbReference>
<evidence type="ECO:0000256" key="3">
    <source>
        <dbReference type="ARBA" id="ARBA00022525"/>
    </source>
</evidence>
<name>A0A8J9VE88_9NEOP</name>
<dbReference type="PANTHER" id="PTHR41146:SF1">
    <property type="entry name" value="DIURETIC HORMONE CLASS 2"/>
    <property type="match status" value="1"/>
</dbReference>
<organism evidence="5 6">
    <name type="scientific">Brenthis ino</name>
    <name type="common">lesser marbled fritillary</name>
    <dbReference type="NCBI Taxonomy" id="405034"/>
    <lineage>
        <taxon>Eukaryota</taxon>
        <taxon>Metazoa</taxon>
        <taxon>Ecdysozoa</taxon>
        <taxon>Arthropoda</taxon>
        <taxon>Hexapoda</taxon>
        <taxon>Insecta</taxon>
        <taxon>Pterygota</taxon>
        <taxon>Neoptera</taxon>
        <taxon>Endopterygota</taxon>
        <taxon>Lepidoptera</taxon>
        <taxon>Glossata</taxon>
        <taxon>Ditrysia</taxon>
        <taxon>Papilionoidea</taxon>
        <taxon>Nymphalidae</taxon>
        <taxon>Heliconiinae</taxon>
        <taxon>Argynnini</taxon>
        <taxon>Brenthis</taxon>
    </lineage>
</organism>
<gene>
    <name evidence="5" type="ORF">BINO364_LOCUS6422</name>
</gene>
<keyword evidence="4" id="KW-0732">Signal</keyword>
<protein>
    <recommendedName>
        <fullName evidence="7">Diuretic hormone class 2</fullName>
    </recommendedName>
</protein>
<comment type="similarity">
    <text evidence="2">Belongs to the diuretic hormone class 2 family.</text>
</comment>
<dbReference type="GO" id="GO:0008613">
    <property type="term" value="F:diuretic hormone activity"/>
    <property type="evidence" value="ECO:0007669"/>
    <property type="project" value="InterPro"/>
</dbReference>
<feature type="non-terminal residue" evidence="5">
    <location>
        <position position="119"/>
    </location>
</feature>
<keyword evidence="6" id="KW-1185">Reference proteome</keyword>
<dbReference type="InterPro" id="IPR034439">
    <property type="entry name" value="DH2-like"/>
</dbReference>
<dbReference type="OrthoDB" id="6495587at2759"/>
<keyword evidence="3" id="KW-0964">Secreted</keyword>
<sequence length="119" mass="13351">MVRVSCLLTCCLLGALILIVPTAAYPRFASNYYRPHGQYENEDILDMMNRLNNLLELERRVETFKEDIANSKDDIANDKRALDLGLNRGYSGALQAKHLMGIAAANFAGGPGRRRRDTH</sequence>
<evidence type="ECO:0000256" key="1">
    <source>
        <dbReference type="ARBA" id="ARBA00004613"/>
    </source>
</evidence>
<feature type="chain" id="PRO_5035448661" description="Diuretic hormone class 2" evidence="4">
    <location>
        <begin position="25"/>
        <end position="119"/>
    </location>
</feature>
<evidence type="ECO:0000313" key="6">
    <source>
        <dbReference type="Proteomes" id="UP000838878"/>
    </source>
</evidence>
<dbReference type="GO" id="GO:0001664">
    <property type="term" value="F:G protein-coupled receptor binding"/>
    <property type="evidence" value="ECO:0007669"/>
    <property type="project" value="TreeGrafter"/>
</dbReference>
<evidence type="ECO:0000313" key="5">
    <source>
        <dbReference type="EMBL" id="CAH0720158.1"/>
    </source>
</evidence>
<accession>A0A8J9VE88</accession>
<dbReference type="EMBL" id="OV170234">
    <property type="protein sequence ID" value="CAH0720158.1"/>
    <property type="molecule type" value="Genomic_DNA"/>
</dbReference>
<dbReference type="Proteomes" id="UP000838878">
    <property type="component" value="Chromosome 14"/>
</dbReference>
<dbReference type="PANTHER" id="PTHR41146">
    <property type="entry name" value="DIURETIC HORMONE CLASS 2"/>
    <property type="match status" value="1"/>
</dbReference>
<feature type="signal peptide" evidence="4">
    <location>
        <begin position="1"/>
        <end position="24"/>
    </location>
</feature>
<reference evidence="5" key="1">
    <citation type="submission" date="2021-12" db="EMBL/GenBank/DDBJ databases">
        <authorList>
            <person name="Martin H S."/>
        </authorList>
    </citation>
    <scope>NUCLEOTIDE SEQUENCE</scope>
</reference>
<evidence type="ECO:0000256" key="2">
    <source>
        <dbReference type="ARBA" id="ARBA00007773"/>
    </source>
</evidence>
<proteinExistence type="inferred from homology"/>
<comment type="subcellular location">
    <subcellularLocation>
        <location evidence="1">Secreted</location>
    </subcellularLocation>
</comment>
<evidence type="ECO:0008006" key="7">
    <source>
        <dbReference type="Google" id="ProtNLM"/>
    </source>
</evidence>
<evidence type="ECO:0000256" key="4">
    <source>
        <dbReference type="SAM" id="SignalP"/>
    </source>
</evidence>
<dbReference type="GO" id="GO:0007589">
    <property type="term" value="P:body fluid secretion"/>
    <property type="evidence" value="ECO:0007669"/>
    <property type="project" value="InterPro"/>
</dbReference>